<evidence type="ECO:0000256" key="1">
    <source>
        <dbReference type="SAM" id="MobiDB-lite"/>
    </source>
</evidence>
<dbReference type="InterPro" id="IPR041078">
    <property type="entry name" value="Plavaka"/>
</dbReference>
<evidence type="ECO:0000313" key="2">
    <source>
        <dbReference type="EMBL" id="KAJ7696268.1"/>
    </source>
</evidence>
<protein>
    <submittedName>
        <fullName evidence="2">Uncharacterized protein</fullName>
    </submittedName>
</protein>
<comment type="caution">
    <text evidence="2">The sequence shown here is derived from an EMBL/GenBank/DDBJ whole genome shotgun (WGS) entry which is preliminary data.</text>
</comment>
<proteinExistence type="predicted"/>
<evidence type="ECO:0000313" key="3">
    <source>
        <dbReference type="Proteomes" id="UP001221757"/>
    </source>
</evidence>
<accession>A0AAD7DNW3</accession>
<dbReference type="EMBL" id="JARKIE010000035">
    <property type="protein sequence ID" value="KAJ7696268.1"/>
    <property type="molecule type" value="Genomic_DNA"/>
</dbReference>
<dbReference type="Proteomes" id="UP001221757">
    <property type="component" value="Unassembled WGS sequence"/>
</dbReference>
<dbReference type="Pfam" id="PF18759">
    <property type="entry name" value="Plavaka"/>
    <property type="match status" value="1"/>
</dbReference>
<feature type="region of interest" description="Disordered" evidence="1">
    <location>
        <begin position="629"/>
        <end position="659"/>
    </location>
</feature>
<organism evidence="2 3">
    <name type="scientific">Mycena rosella</name>
    <name type="common">Pink bonnet</name>
    <name type="synonym">Agaricus rosellus</name>
    <dbReference type="NCBI Taxonomy" id="1033263"/>
    <lineage>
        <taxon>Eukaryota</taxon>
        <taxon>Fungi</taxon>
        <taxon>Dikarya</taxon>
        <taxon>Basidiomycota</taxon>
        <taxon>Agaricomycotina</taxon>
        <taxon>Agaricomycetes</taxon>
        <taxon>Agaricomycetidae</taxon>
        <taxon>Agaricales</taxon>
        <taxon>Marasmiineae</taxon>
        <taxon>Mycenaceae</taxon>
        <taxon>Mycena</taxon>
    </lineage>
</organism>
<dbReference type="AlphaFoldDB" id="A0AAD7DNW3"/>
<feature type="region of interest" description="Disordered" evidence="1">
    <location>
        <begin position="1"/>
        <end position="23"/>
    </location>
</feature>
<sequence length="851" mass="96687">MGDPGPIPDSEEHAPELVPSPPGSNCIEIISHPHSGVRNSTIVLLDPHTPLPERQEKHVLEELQRPWAPFRTRADFEYTSTAVVGGLSKEIIDSQLCGITGPWSVGGSMLTIKNSAEMAQSLAAAREYLLQFETVKISAEFEGREYQFEFQYRDPWKWILELVTDASLAPHFNWYPVKKLLHDDGRTTRIYDEPNTGDLWWRVQDSLPCVDDLPHCFVPSILWLDKGIVTKHVRKHPIVGRLASLPSAIRNGSGNGGGVLFGYMLIIRDRSDPDDRNTAETVAWARFRREVYHKVCGIIFKSLLRPARNGETVKCGDGLNRVLFPGIPYHSLDGEEACSMCACRAALANFPCPRCLVPKAQLHSLLKEFTPRTTESMKLVYEAAHDAPTKAEQEKILQSHGLHLTENFFWSLSNSDPYRSCTYDVLHADDLGKWGKHLWPLVLDVLKERGYKGRLTMNMAAVPSWPGLKHFPNVTTAEYFDGQAFFDILKCLLPCIVQLLPRNSVLVHCIRAYTQCRMMVGLRCTTDERNTRLHGYIKKYEKFCSLVSEEYGKNFDFPKQHAMAHVIDDLREKGTTNHYTTRLGEGFHQEVKAAYGQTNGKNEDTQLARLDENHEAIALIRMRVEKSDEALRQKASEDEEDEDTADRGSTSDPGSSDDHWSCGASLAWTTSNILEDQMRGDRLYANFDAKLRKLLADELSERFGDTVMVRNLHHCLYLNYQSTESWTEARDILRCSPKFHGQERHDFALVNMTGPDTTLTCAHILDLFTCKSLDGTSHDIALVSMLKPSSWKPNTVWDGCRVYEEPKQTRLIFMKYLIQGVYMCPVFDSIRDNLLYLLDTVDYDMFLRAGN</sequence>
<gene>
    <name evidence="2" type="ORF">B0H17DRAFT_929612</name>
</gene>
<reference evidence="2" key="1">
    <citation type="submission" date="2023-03" db="EMBL/GenBank/DDBJ databases">
        <title>Massive genome expansion in bonnet fungi (Mycena s.s.) driven by repeated elements and novel gene families across ecological guilds.</title>
        <authorList>
            <consortium name="Lawrence Berkeley National Laboratory"/>
            <person name="Harder C.B."/>
            <person name="Miyauchi S."/>
            <person name="Viragh M."/>
            <person name="Kuo A."/>
            <person name="Thoen E."/>
            <person name="Andreopoulos B."/>
            <person name="Lu D."/>
            <person name="Skrede I."/>
            <person name="Drula E."/>
            <person name="Henrissat B."/>
            <person name="Morin E."/>
            <person name="Kohler A."/>
            <person name="Barry K."/>
            <person name="LaButti K."/>
            <person name="Morin E."/>
            <person name="Salamov A."/>
            <person name="Lipzen A."/>
            <person name="Mereny Z."/>
            <person name="Hegedus B."/>
            <person name="Baldrian P."/>
            <person name="Stursova M."/>
            <person name="Weitz H."/>
            <person name="Taylor A."/>
            <person name="Grigoriev I.V."/>
            <person name="Nagy L.G."/>
            <person name="Martin F."/>
            <person name="Kauserud H."/>
        </authorList>
    </citation>
    <scope>NUCLEOTIDE SEQUENCE</scope>
    <source>
        <strain evidence="2">CBHHK067</strain>
    </source>
</reference>
<keyword evidence="3" id="KW-1185">Reference proteome</keyword>
<name>A0AAD7DNW3_MYCRO</name>